<feature type="transmembrane region" description="Helical" evidence="8">
    <location>
        <begin position="268"/>
        <end position="285"/>
    </location>
</feature>
<dbReference type="STRING" id="64791.A0A151X7B3"/>
<feature type="transmembrane region" description="Helical" evidence="8">
    <location>
        <begin position="31"/>
        <end position="49"/>
    </location>
</feature>
<comment type="caution">
    <text evidence="8">Lacks conserved residue(s) required for the propagation of feature annotation.</text>
</comment>
<gene>
    <name evidence="9" type="ORF">ALC60_04813</name>
</gene>
<dbReference type="GO" id="GO:0005886">
    <property type="term" value="C:plasma membrane"/>
    <property type="evidence" value="ECO:0007669"/>
    <property type="project" value="UniProtKB-SubCell"/>
</dbReference>
<dbReference type="GO" id="GO:0030424">
    <property type="term" value="C:axon"/>
    <property type="evidence" value="ECO:0007669"/>
    <property type="project" value="TreeGrafter"/>
</dbReference>
<evidence type="ECO:0000256" key="6">
    <source>
        <dbReference type="ARBA" id="ARBA00023170"/>
    </source>
</evidence>
<dbReference type="PANTHER" id="PTHR21143:SF133">
    <property type="entry name" value="GUSTATORY AND PHEROMONE RECEPTOR 32A-RELATED"/>
    <property type="match status" value="1"/>
</dbReference>
<sequence>MFNSSPKFQRQVKSRMWKRWQLFHATDFQSLLYPCFVFSSIFGVFPYKINGSIFEPSRSRYILLIIIVCVTCVYELTKIYEVNILNNTKRITEKIQDNFFFTLASFTIIASSIVSGSRMRVLQTILKVSSKLPPKSFKKLSKLIHTKDIFILFYLVGQSVASLVHFHESNELFFATAVMEHYISLQILQLNMLYVNCVFILKACFKRIDDNLMILREFVIKDKSHIPRLIYYHQRNPLLLEELKALRKEHLMVSNTVQMLNKIFSPQLLASFAIAFIEITFEIYFNTVQWKNGLSISLTKQVHNSFIISYLTYHILKVLIIIWSCEAGKNQAIKISTTVHDVLNSTSDKNIKYELHLFSLQILHSNNIFSTKCLTVDATFLTAMVGTVTTYLLILIQFLVSSHSCNGKITKNVI</sequence>
<dbReference type="PANTHER" id="PTHR21143">
    <property type="entry name" value="INVERTEBRATE GUSTATORY RECEPTOR"/>
    <property type="match status" value="1"/>
</dbReference>
<evidence type="ECO:0000256" key="3">
    <source>
        <dbReference type="ARBA" id="ARBA00022692"/>
    </source>
</evidence>
<reference evidence="9 10" key="1">
    <citation type="submission" date="2015-09" db="EMBL/GenBank/DDBJ databases">
        <title>Trachymyrmex zeteki WGS genome.</title>
        <authorList>
            <person name="Nygaard S."/>
            <person name="Hu H."/>
            <person name="Boomsma J."/>
            <person name="Zhang G."/>
        </authorList>
    </citation>
    <scope>NUCLEOTIDE SEQUENCE [LARGE SCALE GENOMIC DNA]</scope>
    <source>
        <strain evidence="9">Tzet28-1</strain>
        <tissue evidence="9">Whole body</tissue>
    </source>
</reference>
<dbReference type="Pfam" id="PF08395">
    <property type="entry name" value="7tm_7"/>
    <property type="match status" value="1"/>
</dbReference>
<dbReference type="GO" id="GO:0030425">
    <property type="term" value="C:dendrite"/>
    <property type="evidence" value="ECO:0007669"/>
    <property type="project" value="TreeGrafter"/>
</dbReference>
<evidence type="ECO:0000256" key="5">
    <source>
        <dbReference type="ARBA" id="ARBA00023136"/>
    </source>
</evidence>
<evidence type="ECO:0000313" key="10">
    <source>
        <dbReference type="Proteomes" id="UP000075809"/>
    </source>
</evidence>
<dbReference type="GO" id="GO:0007635">
    <property type="term" value="P:chemosensory behavior"/>
    <property type="evidence" value="ECO:0007669"/>
    <property type="project" value="TreeGrafter"/>
</dbReference>
<evidence type="ECO:0000256" key="1">
    <source>
        <dbReference type="ARBA" id="ARBA00004651"/>
    </source>
</evidence>
<comment type="similarity">
    <text evidence="8">Belongs to the insect chemoreceptor superfamily. Gustatory receptor (GR) family.</text>
</comment>
<feature type="transmembrane region" description="Helical" evidence="8">
    <location>
        <begin position="187"/>
        <end position="205"/>
    </location>
</feature>
<dbReference type="AlphaFoldDB" id="A0A151X7B3"/>
<dbReference type="InterPro" id="IPR013604">
    <property type="entry name" value="7TM_chemorcpt"/>
</dbReference>
<comment type="function">
    <text evidence="8">Gustatory receptor which mediates acceptance or avoidance behavior, depending on its substrates.</text>
</comment>
<organism evidence="9 10">
    <name type="scientific">Mycetomoellerius zeteki</name>
    <dbReference type="NCBI Taxonomy" id="64791"/>
    <lineage>
        <taxon>Eukaryota</taxon>
        <taxon>Metazoa</taxon>
        <taxon>Ecdysozoa</taxon>
        <taxon>Arthropoda</taxon>
        <taxon>Hexapoda</taxon>
        <taxon>Insecta</taxon>
        <taxon>Pterygota</taxon>
        <taxon>Neoptera</taxon>
        <taxon>Endopterygota</taxon>
        <taxon>Hymenoptera</taxon>
        <taxon>Apocrita</taxon>
        <taxon>Aculeata</taxon>
        <taxon>Formicoidea</taxon>
        <taxon>Formicidae</taxon>
        <taxon>Myrmicinae</taxon>
        <taxon>Mycetomoellerius</taxon>
    </lineage>
</organism>
<dbReference type="Proteomes" id="UP000075809">
    <property type="component" value="Unassembled WGS sequence"/>
</dbReference>
<dbReference type="GO" id="GO:0050909">
    <property type="term" value="P:sensory perception of taste"/>
    <property type="evidence" value="ECO:0007669"/>
    <property type="project" value="InterPro"/>
</dbReference>
<feature type="transmembrane region" description="Helical" evidence="8">
    <location>
        <begin position="99"/>
        <end position="117"/>
    </location>
</feature>
<keyword evidence="6 8" id="KW-0675">Receptor</keyword>
<keyword evidence="7 8" id="KW-0807">Transducer</keyword>
<dbReference type="EMBL" id="KQ982450">
    <property type="protein sequence ID" value="KYQ56200.1"/>
    <property type="molecule type" value="Genomic_DNA"/>
</dbReference>
<accession>A0A151X7B3</accession>
<name>A0A151X7B3_9HYME</name>
<feature type="transmembrane region" description="Helical" evidence="8">
    <location>
        <begin position="61"/>
        <end position="79"/>
    </location>
</feature>
<evidence type="ECO:0000256" key="2">
    <source>
        <dbReference type="ARBA" id="ARBA00022475"/>
    </source>
</evidence>
<dbReference type="GO" id="GO:0043025">
    <property type="term" value="C:neuronal cell body"/>
    <property type="evidence" value="ECO:0007669"/>
    <property type="project" value="TreeGrafter"/>
</dbReference>
<evidence type="ECO:0000256" key="7">
    <source>
        <dbReference type="ARBA" id="ARBA00023224"/>
    </source>
</evidence>
<evidence type="ECO:0000256" key="4">
    <source>
        <dbReference type="ARBA" id="ARBA00022989"/>
    </source>
</evidence>
<feature type="transmembrane region" description="Helical" evidence="8">
    <location>
        <begin position="378"/>
        <end position="400"/>
    </location>
</feature>
<feature type="transmembrane region" description="Helical" evidence="8">
    <location>
        <begin position="149"/>
        <end position="167"/>
    </location>
</feature>
<keyword evidence="5 8" id="KW-0472">Membrane</keyword>
<feature type="transmembrane region" description="Helical" evidence="8">
    <location>
        <begin position="305"/>
        <end position="325"/>
    </location>
</feature>
<protein>
    <recommendedName>
        <fullName evidence="8">Gustatory receptor</fullName>
    </recommendedName>
</protein>
<comment type="subcellular location">
    <subcellularLocation>
        <location evidence="1 8">Cell membrane</location>
        <topology evidence="1 8">Multi-pass membrane protein</topology>
    </subcellularLocation>
</comment>
<dbReference type="GO" id="GO:0008049">
    <property type="term" value="P:male courtship behavior"/>
    <property type="evidence" value="ECO:0007669"/>
    <property type="project" value="TreeGrafter"/>
</dbReference>
<keyword evidence="10" id="KW-1185">Reference proteome</keyword>
<proteinExistence type="inferred from homology"/>
<dbReference type="GO" id="GO:0007165">
    <property type="term" value="P:signal transduction"/>
    <property type="evidence" value="ECO:0007669"/>
    <property type="project" value="UniProtKB-KW"/>
</dbReference>
<keyword evidence="2 8" id="KW-1003">Cell membrane</keyword>
<evidence type="ECO:0000256" key="8">
    <source>
        <dbReference type="RuleBase" id="RU363108"/>
    </source>
</evidence>
<evidence type="ECO:0000313" key="9">
    <source>
        <dbReference type="EMBL" id="KYQ56200.1"/>
    </source>
</evidence>
<keyword evidence="3 8" id="KW-0812">Transmembrane</keyword>
<keyword evidence="4 8" id="KW-1133">Transmembrane helix</keyword>